<dbReference type="Gene3D" id="3.40.50.11260">
    <property type="match status" value="2"/>
</dbReference>
<dbReference type="HAMAP" id="MF_00505">
    <property type="entry name" value="HSP90"/>
    <property type="match status" value="1"/>
</dbReference>
<feature type="compositionally biased region" description="Acidic residues" evidence="14">
    <location>
        <begin position="960"/>
        <end position="999"/>
    </location>
</feature>
<evidence type="ECO:0000313" key="18">
    <source>
        <dbReference type="Proteomes" id="UP001174136"/>
    </source>
</evidence>
<reference evidence="17" key="1">
    <citation type="journal article" date="2023" name="Front. Mar. Sci.">
        <title>A new Merluccius polli reference genome to investigate the effects of global change in West African waters.</title>
        <authorList>
            <person name="Mateo J.L."/>
            <person name="Blanco-Fernandez C."/>
            <person name="Garcia-Vazquez E."/>
            <person name="Machado-Schiaffino G."/>
        </authorList>
    </citation>
    <scope>NUCLEOTIDE SEQUENCE</scope>
    <source>
        <strain evidence="17">C29</strain>
        <tissue evidence="17">Fin</tissue>
    </source>
</reference>
<keyword evidence="15" id="KW-0812">Transmembrane</keyword>
<dbReference type="NCBIfam" id="NF003555">
    <property type="entry name" value="PRK05218.1"/>
    <property type="match status" value="2"/>
</dbReference>
<feature type="region of interest" description="Disordered" evidence="14">
    <location>
        <begin position="960"/>
        <end position="1008"/>
    </location>
</feature>
<dbReference type="FunFam" id="3.40.50.11260:FF:000003">
    <property type="entry name" value="Heat shock protein 90"/>
    <property type="match status" value="2"/>
</dbReference>
<keyword evidence="5" id="KW-0547">Nucleotide-binding</keyword>
<dbReference type="FunFam" id="3.30.565.10:FF:000005">
    <property type="entry name" value="Heat shock protein 90"/>
    <property type="match status" value="1"/>
</dbReference>
<evidence type="ECO:0000256" key="8">
    <source>
        <dbReference type="ARBA" id="ARBA00022951"/>
    </source>
</evidence>
<sequence length="1541" mass="177196">MKRRMRTKRPLTWPPPLSSCSFARSSLFSAASASTRPWAFSRLLSRKPRSSRCFSRHAARPSKRSFMAWLVCCRAPGETRGGDTDRLLQSRSLRLTFFLFYLSRDGVLTLQVSVLLDQDVHLLQGLLQGPRVAPGDLAKGGVAVLRVVLAVYVDINPLCVVVVIVALLAHLLRLLLLLLLPRLRATRTRSVTMRKRPVAMAPRHRHAVRSCWRSGVTSRRWWAWRPGAVGVAVGVAQASVMAQEEDLDIDGAVEEDLGKSRDASRTDDEVVHREEEAIQMDGLNAAQIKEIREKSEKHAFQAEVNRMMKLIINSLYKNKEIFLRELISNASDALDKIRLMSLTDDAALDAMEELTVKIKADKGNNLLHITDTGVGMTKEDLMRNLGTIAKSGTSEFLSKMTEAQGEEQSSSSELIGQFGVGFYSAFLVADKVIVTSKHNNGTQHIWESDSNEFSVVEDPRGDTLGRGTTVTLVMKEEASDFLELETIKNLVRKYSQFINFPIYVWSSKTETVEEPIDEEAEKTKEEEDVSEDEVEVEKTVWDWELMNDIKPIWQRPAKEVEEDEYKAFYKSFSRDTEEPLGHIHFTAEGEVTFKSILFVPAAAPRGMFDEYGTKKNDFIKLFVRRVFITDDFHDMMPKYLNFVKGVVDSDDLPLNVSRETLQQHKLLKVIRKKLVRKTLDMIKKIAEEQYNDKFWKEFGTNIKLGVIEDHSNRTRLAKLLRFQTSHSEAGLSSLEQYVERMKEKQDKIYFMSGANRKEAEASPFVERLLKKGYEVVYLTEPVDEYCIQALPEVDGKRFQNVAKEGVKFDESDKAKETREALEKEFEPLTTWMKEKALKDMIEKAVLSQRLTRSPCALVASQYGWSGNMERIMKAQAYQTGKDISTNYYANQKKTLEINPKHPLIKEMLRRVASDAEDQTASDLAVVLLETATLRSGFQLADTKAYGDRIERMLRLSMDVDLDEKVEEEPEEEEEPEGEEPEEEEPEEEQAGKEVDEEEIKDEKEKVEKEEASDFLELETIKNLVRKYSQFINFPIYVWSSKVEKTVWDWELMNDIKPIWQRPAKEVEEDEYKAFYKSFSRDTEEPLGHIHFTAEGEVTFKSILFVPAAAPQRDVRRIRHQEERLHQGALFVRRVFITDDFHDMMPKYLNFVKGVVDSDDLPLNVSRETLQQHKLLKVIRKKLVRKTLDMIKKIAEEQYNDKFWKEFGTNIKLGVIEDHSNRTRLAKLLRFQTSHSEAGLSSLEQYVERMKEKQDKIYFMSGANRKEAEASPFVERLLKKGYEVVYLTEPVDEYCIQALPEVDGKRFQNVAKEGVKFDESDKAKETREALEKEFEPLTTWMKEKALKDMVRLISGLYSGRLADIEKAVLSQRLTRSPCALVASQYGWSGNMERIMKAQAYQTGKDISTNYYANQKKTLEINPKHPLIKEMLRRVASDAEDQTASDLAVVLLETATLRSGFQLADTKAYGDRIERMLRLSMDVDLDEKVEEEPEEEEEPEGEEPEEEEPEEEQAGKEVDEEEIKDEKEKVEKVDQSNDVKIEL</sequence>
<keyword evidence="9" id="KW-0325">Glycoprotein</keyword>
<evidence type="ECO:0000313" key="17">
    <source>
        <dbReference type="EMBL" id="KAK0131991.1"/>
    </source>
</evidence>
<dbReference type="InterPro" id="IPR019805">
    <property type="entry name" value="Heat_shock_protein_90_CS"/>
</dbReference>
<comment type="similarity">
    <text evidence="3">Belongs to the heat shock protein 90 family.</text>
</comment>
<dbReference type="InterPro" id="IPR003594">
    <property type="entry name" value="HATPase_dom"/>
</dbReference>
<dbReference type="PANTHER" id="PTHR11528">
    <property type="entry name" value="HEAT SHOCK PROTEIN 90 FAMILY MEMBER"/>
    <property type="match status" value="1"/>
</dbReference>
<evidence type="ECO:0000256" key="7">
    <source>
        <dbReference type="ARBA" id="ARBA00022840"/>
    </source>
</evidence>
<gene>
    <name evidence="17" type="primary">HSP90B1</name>
    <name evidence="17" type="ORF">N1851_033205</name>
</gene>
<dbReference type="GO" id="GO:0051082">
    <property type="term" value="F:unfolded protein binding"/>
    <property type="evidence" value="ECO:0007669"/>
    <property type="project" value="InterPro"/>
</dbReference>
<dbReference type="InterPro" id="IPR036890">
    <property type="entry name" value="HATPase_C_sf"/>
</dbReference>
<dbReference type="Proteomes" id="UP001174136">
    <property type="component" value="Unassembled WGS sequence"/>
</dbReference>
<keyword evidence="10" id="KW-0143">Chaperone</keyword>
<keyword evidence="4" id="KW-0732">Signal</keyword>
<evidence type="ECO:0000256" key="1">
    <source>
        <dbReference type="ARBA" id="ARBA00004319"/>
    </source>
</evidence>
<proteinExistence type="inferred from homology"/>
<evidence type="ECO:0000256" key="2">
    <source>
        <dbReference type="ARBA" id="ARBA00004564"/>
    </source>
</evidence>
<feature type="domain" description="Histidine kinase/HSP90-like ATPase" evidence="16">
    <location>
        <begin position="318"/>
        <end position="478"/>
    </location>
</feature>
<evidence type="ECO:0000256" key="11">
    <source>
        <dbReference type="ARBA" id="ARBA00039709"/>
    </source>
</evidence>
<dbReference type="PROSITE" id="PS00298">
    <property type="entry name" value="HSP90"/>
    <property type="match status" value="1"/>
</dbReference>
<evidence type="ECO:0000256" key="5">
    <source>
        <dbReference type="ARBA" id="ARBA00022741"/>
    </source>
</evidence>
<feature type="transmembrane region" description="Helical" evidence="15">
    <location>
        <begin position="155"/>
        <end position="180"/>
    </location>
</feature>
<dbReference type="Pfam" id="PF13589">
    <property type="entry name" value="HATPase_c_3"/>
    <property type="match status" value="1"/>
</dbReference>
<keyword evidence="15" id="KW-1133">Transmembrane helix</keyword>
<keyword evidence="8" id="KW-0703">Sarcoplasmic reticulum</keyword>
<feature type="region of interest" description="Disordered" evidence="14">
    <location>
        <begin position="1481"/>
        <end position="1541"/>
    </location>
</feature>
<evidence type="ECO:0000256" key="10">
    <source>
        <dbReference type="ARBA" id="ARBA00023186"/>
    </source>
</evidence>
<feature type="compositionally biased region" description="Acidic residues" evidence="14">
    <location>
        <begin position="1481"/>
        <end position="1521"/>
    </location>
</feature>
<keyword evidence="6" id="KW-0256">Endoplasmic reticulum</keyword>
<dbReference type="GO" id="GO:0140662">
    <property type="term" value="F:ATP-dependent protein folding chaperone"/>
    <property type="evidence" value="ECO:0007669"/>
    <property type="project" value="InterPro"/>
</dbReference>
<evidence type="ECO:0000256" key="13">
    <source>
        <dbReference type="ARBA" id="ARBA00048778"/>
    </source>
</evidence>
<evidence type="ECO:0000256" key="4">
    <source>
        <dbReference type="ARBA" id="ARBA00022729"/>
    </source>
</evidence>
<evidence type="ECO:0000256" key="14">
    <source>
        <dbReference type="SAM" id="MobiDB-lite"/>
    </source>
</evidence>
<dbReference type="SUPFAM" id="SSF110942">
    <property type="entry name" value="HSP90 C-terminal domain"/>
    <property type="match status" value="2"/>
</dbReference>
<dbReference type="InterPro" id="IPR001404">
    <property type="entry name" value="Hsp90_fam"/>
</dbReference>
<evidence type="ECO:0000256" key="12">
    <source>
        <dbReference type="ARBA" id="ARBA00042650"/>
    </source>
</evidence>
<dbReference type="InterPro" id="IPR037196">
    <property type="entry name" value="HSP90_C"/>
</dbReference>
<dbReference type="SMART" id="SM00387">
    <property type="entry name" value="HATPase_c"/>
    <property type="match status" value="1"/>
</dbReference>
<dbReference type="GO" id="GO:0016887">
    <property type="term" value="F:ATP hydrolysis activity"/>
    <property type="evidence" value="ECO:0007669"/>
    <property type="project" value="InterPro"/>
</dbReference>
<dbReference type="InterPro" id="IPR020568">
    <property type="entry name" value="Ribosomal_Su5_D2-typ_SF"/>
</dbReference>
<evidence type="ECO:0000256" key="3">
    <source>
        <dbReference type="ARBA" id="ARBA00008239"/>
    </source>
</evidence>
<evidence type="ECO:0000259" key="16">
    <source>
        <dbReference type="SMART" id="SM00387"/>
    </source>
</evidence>
<dbReference type="CDD" id="cd16927">
    <property type="entry name" value="HATPase_Hsp90-like"/>
    <property type="match status" value="1"/>
</dbReference>
<dbReference type="GO" id="GO:0005524">
    <property type="term" value="F:ATP binding"/>
    <property type="evidence" value="ECO:0007669"/>
    <property type="project" value="UniProtKB-KW"/>
</dbReference>
<comment type="catalytic activity">
    <reaction evidence="13">
        <text>ATP + H2O = ADP + phosphate + H(+)</text>
        <dbReference type="Rhea" id="RHEA:13065"/>
        <dbReference type="ChEBI" id="CHEBI:15377"/>
        <dbReference type="ChEBI" id="CHEBI:15378"/>
        <dbReference type="ChEBI" id="CHEBI:30616"/>
        <dbReference type="ChEBI" id="CHEBI:43474"/>
        <dbReference type="ChEBI" id="CHEBI:456216"/>
    </reaction>
    <physiologicalReaction direction="left-to-right" evidence="13">
        <dbReference type="Rhea" id="RHEA:13066"/>
    </physiologicalReaction>
</comment>
<dbReference type="FunFam" id="3.30.230.80:FF:000003">
    <property type="entry name" value="endoplasmin isoform X1"/>
    <property type="match status" value="2"/>
</dbReference>
<keyword evidence="7" id="KW-0067">ATP-binding</keyword>
<dbReference type="Pfam" id="PF00183">
    <property type="entry name" value="HSP90"/>
    <property type="match status" value="2"/>
</dbReference>
<dbReference type="SUPFAM" id="SSF54211">
    <property type="entry name" value="Ribosomal protein S5 domain 2-like"/>
    <property type="match status" value="2"/>
</dbReference>
<organism evidence="17 18">
    <name type="scientific">Merluccius polli</name>
    <name type="common">Benguela hake</name>
    <name type="synonym">Merluccius cadenati</name>
    <dbReference type="NCBI Taxonomy" id="89951"/>
    <lineage>
        <taxon>Eukaryota</taxon>
        <taxon>Metazoa</taxon>
        <taxon>Chordata</taxon>
        <taxon>Craniata</taxon>
        <taxon>Vertebrata</taxon>
        <taxon>Euteleostomi</taxon>
        <taxon>Actinopterygii</taxon>
        <taxon>Neopterygii</taxon>
        <taxon>Teleostei</taxon>
        <taxon>Neoteleostei</taxon>
        <taxon>Acanthomorphata</taxon>
        <taxon>Zeiogadaria</taxon>
        <taxon>Gadariae</taxon>
        <taxon>Gadiformes</taxon>
        <taxon>Gadoidei</taxon>
        <taxon>Merlucciidae</taxon>
        <taxon>Merluccius</taxon>
    </lineage>
</organism>
<dbReference type="SUPFAM" id="SSF55874">
    <property type="entry name" value="ATPase domain of HSP90 chaperone/DNA topoisomerase II/histidine kinase"/>
    <property type="match status" value="1"/>
</dbReference>
<evidence type="ECO:0000256" key="15">
    <source>
        <dbReference type="SAM" id="Phobius"/>
    </source>
</evidence>
<comment type="subcellular location">
    <subcellularLocation>
        <location evidence="1">Endoplasmic reticulum lumen</location>
    </subcellularLocation>
    <subcellularLocation>
        <location evidence="2">Sarcoplasmic reticulum lumen</location>
    </subcellularLocation>
</comment>
<dbReference type="FunFam" id="1.20.120.790:FF:000003">
    <property type="entry name" value="Heat shock protein 90"/>
    <property type="match status" value="2"/>
</dbReference>
<keyword evidence="15" id="KW-0472">Membrane</keyword>
<accession>A0AA47NN63</accession>
<evidence type="ECO:0000256" key="9">
    <source>
        <dbReference type="ARBA" id="ARBA00023180"/>
    </source>
</evidence>
<dbReference type="Gene3D" id="3.30.230.80">
    <property type="match status" value="2"/>
</dbReference>
<dbReference type="Gene3D" id="3.30.565.10">
    <property type="entry name" value="Histidine kinase-like ATPase, C-terminal domain"/>
    <property type="match status" value="2"/>
</dbReference>
<keyword evidence="18" id="KW-1185">Reference proteome</keyword>
<comment type="caution">
    <text evidence="17">The sequence shown here is derived from an EMBL/GenBank/DDBJ whole genome shotgun (WGS) entry which is preliminary data.</text>
</comment>
<dbReference type="InterPro" id="IPR020575">
    <property type="entry name" value="Hsp90_N"/>
</dbReference>
<name>A0AA47NN63_MERPO</name>
<feature type="compositionally biased region" description="Basic and acidic residues" evidence="14">
    <location>
        <begin position="1522"/>
        <end position="1541"/>
    </location>
</feature>
<dbReference type="EMBL" id="JAOPHQ010006307">
    <property type="protein sequence ID" value="KAK0131991.1"/>
    <property type="molecule type" value="Genomic_DNA"/>
</dbReference>
<dbReference type="Gene3D" id="1.20.120.790">
    <property type="entry name" value="Heat shock protein 90, C-terminal domain"/>
    <property type="match status" value="2"/>
</dbReference>
<dbReference type="GO" id="GO:0033018">
    <property type="term" value="C:sarcoplasmic reticulum lumen"/>
    <property type="evidence" value="ECO:0007669"/>
    <property type="project" value="UniProtKB-SubCell"/>
</dbReference>
<protein>
    <recommendedName>
        <fullName evidence="11">Endoplasmin</fullName>
    </recommendedName>
    <alternativeName>
        <fullName evidence="12">Heat shock protein 90 kDa beta member 1</fullName>
    </alternativeName>
</protein>
<evidence type="ECO:0000256" key="6">
    <source>
        <dbReference type="ARBA" id="ARBA00022824"/>
    </source>
</evidence>
<dbReference type="PRINTS" id="PR00775">
    <property type="entry name" value="HEATSHOCK90"/>
</dbReference>